<accession>A0ACC2VVV9</accession>
<name>A0ACC2VVV9_9TREE</name>
<dbReference type="Proteomes" id="UP001241377">
    <property type="component" value="Unassembled WGS sequence"/>
</dbReference>
<proteinExistence type="predicted"/>
<keyword evidence="2" id="KW-1185">Reference proteome</keyword>
<reference evidence="1" key="1">
    <citation type="submission" date="2023-04" db="EMBL/GenBank/DDBJ databases">
        <title>Draft Genome sequencing of Naganishia species isolated from polar environments using Oxford Nanopore Technology.</title>
        <authorList>
            <person name="Leo P."/>
            <person name="Venkateswaran K."/>
        </authorList>
    </citation>
    <scope>NUCLEOTIDE SEQUENCE</scope>
    <source>
        <strain evidence="1">MNA-CCFEE 5261</strain>
    </source>
</reference>
<evidence type="ECO:0000313" key="1">
    <source>
        <dbReference type="EMBL" id="KAJ9103553.1"/>
    </source>
</evidence>
<organism evidence="1 2">
    <name type="scientific">Naganishia cerealis</name>
    <dbReference type="NCBI Taxonomy" id="610337"/>
    <lineage>
        <taxon>Eukaryota</taxon>
        <taxon>Fungi</taxon>
        <taxon>Dikarya</taxon>
        <taxon>Basidiomycota</taxon>
        <taxon>Agaricomycotina</taxon>
        <taxon>Tremellomycetes</taxon>
        <taxon>Filobasidiales</taxon>
        <taxon>Filobasidiaceae</taxon>
        <taxon>Naganishia</taxon>
    </lineage>
</organism>
<dbReference type="EMBL" id="JASBWR010000045">
    <property type="protein sequence ID" value="KAJ9103553.1"/>
    <property type="molecule type" value="Genomic_DNA"/>
</dbReference>
<gene>
    <name evidence="1" type="ORF">QFC19_004321</name>
</gene>
<evidence type="ECO:0000313" key="2">
    <source>
        <dbReference type="Proteomes" id="UP001241377"/>
    </source>
</evidence>
<sequence>MSKRSAPVTELRVESLLKEPSAVVGSFFNGLSIPNNAKFDLYKHKRSDEYAIHGETDTLDYNGESEGGSRMNDYIVGLYDPVKKNVQLYRAPLVVGRVTARSKRSYKGPRIKLVGTKNVQQRNALGEAFGTKKAKAAITNYEKNKIDADKLQDVEMDIIENVKESTQTLPTHEEIQQASVEERPTPKANVEATSVEDIYPISGIITDREMALIRVNGVLEEEDIGRRLESLPYAKSTYVNDRLAKYIASNDIEKLQLLYYASLLFGVHENRRVKDKETLMTRLLNRVPEGLVDGILAKFTIARSSQFGKSKDRSFMIDPAHEDKLLCYLLALILHIDSFMVDLTPLAHELNLKPTKLSSLFKALGATIKAPSVAQAQALNISKSAAASHKIATLKVPFKLPEMVRRGKRR</sequence>
<protein>
    <submittedName>
        <fullName evidence="1">Uncharacterized protein</fullName>
    </submittedName>
</protein>
<comment type="caution">
    <text evidence="1">The sequence shown here is derived from an EMBL/GenBank/DDBJ whole genome shotgun (WGS) entry which is preliminary data.</text>
</comment>